<accession>A0A2D0N7M8</accession>
<comment type="caution">
    <text evidence="1">The sequence shown here is derived from an EMBL/GenBank/DDBJ whole genome shotgun (WGS) entry which is preliminary data.</text>
</comment>
<dbReference type="EMBL" id="PDUD01000027">
    <property type="protein sequence ID" value="PHN04139.1"/>
    <property type="molecule type" value="Genomic_DNA"/>
</dbReference>
<gene>
    <name evidence="1" type="ORF">CRP01_23370</name>
</gene>
<dbReference type="Proteomes" id="UP000223913">
    <property type="component" value="Unassembled WGS sequence"/>
</dbReference>
<evidence type="ECO:0000313" key="1">
    <source>
        <dbReference type="EMBL" id="PHN04139.1"/>
    </source>
</evidence>
<dbReference type="AlphaFoldDB" id="A0A2D0N7M8"/>
<name>A0A2D0N7M8_FLAN2</name>
<dbReference type="RefSeq" id="WP_099152525.1">
    <property type="nucleotide sequence ID" value="NZ_PDUD01000027.1"/>
</dbReference>
<proteinExistence type="predicted"/>
<reference evidence="1 2" key="1">
    <citation type="submission" date="2017-10" db="EMBL/GenBank/DDBJ databases">
        <title>The draft genome sequence of Lewinella nigricans NBRC 102662.</title>
        <authorList>
            <person name="Wang K."/>
        </authorList>
    </citation>
    <scope>NUCLEOTIDE SEQUENCE [LARGE SCALE GENOMIC DNA]</scope>
    <source>
        <strain evidence="1 2">NBRC 102662</strain>
    </source>
</reference>
<protein>
    <submittedName>
        <fullName evidence="1">Uncharacterized protein</fullName>
    </submittedName>
</protein>
<keyword evidence="2" id="KW-1185">Reference proteome</keyword>
<evidence type="ECO:0000313" key="2">
    <source>
        <dbReference type="Proteomes" id="UP000223913"/>
    </source>
</evidence>
<sequence length="147" mass="15671">MLTIENGFPTTFYNISGNVHLHEGPTLPPDLPAITPPVNIINTGQDLFVHFVWSESGSLANSFAGWSFECRIFFELMGSGEVGSNPAPVNVAFNTTTNNYSAVITIPDGTLAEGAYKLIATIVLHDPSGNPTPLAAYDEVGVLQVYG</sequence>
<organism evidence="1 2">
    <name type="scientific">Flavilitoribacter nigricans (strain ATCC 23147 / DSM 23189 / NBRC 102662 / NCIMB 1420 / SS-2)</name>
    <name type="common">Lewinella nigricans</name>
    <dbReference type="NCBI Taxonomy" id="1122177"/>
    <lineage>
        <taxon>Bacteria</taxon>
        <taxon>Pseudomonadati</taxon>
        <taxon>Bacteroidota</taxon>
        <taxon>Saprospiria</taxon>
        <taxon>Saprospirales</taxon>
        <taxon>Lewinellaceae</taxon>
        <taxon>Flavilitoribacter</taxon>
    </lineage>
</organism>